<dbReference type="EMBL" id="AMGV01000011">
    <property type="protein sequence ID" value="KEF54128.1"/>
    <property type="molecule type" value="Genomic_DNA"/>
</dbReference>
<dbReference type="GO" id="GO:0019622">
    <property type="term" value="P:3-(3-hydroxy)phenylpropionate catabolic process"/>
    <property type="evidence" value="ECO:0007669"/>
    <property type="project" value="TreeGrafter"/>
</dbReference>
<accession>A0A072P4D9</accession>
<organism evidence="5 6">
    <name type="scientific">Exophiala aquamarina CBS 119918</name>
    <dbReference type="NCBI Taxonomy" id="1182545"/>
    <lineage>
        <taxon>Eukaryota</taxon>
        <taxon>Fungi</taxon>
        <taxon>Dikarya</taxon>
        <taxon>Ascomycota</taxon>
        <taxon>Pezizomycotina</taxon>
        <taxon>Eurotiomycetes</taxon>
        <taxon>Chaetothyriomycetidae</taxon>
        <taxon>Chaetothyriales</taxon>
        <taxon>Herpotrichiellaceae</taxon>
        <taxon>Exophiala</taxon>
    </lineage>
</organism>
<evidence type="ECO:0000313" key="5">
    <source>
        <dbReference type="EMBL" id="KEF54128.1"/>
    </source>
</evidence>
<comment type="caution">
    <text evidence="5">The sequence shown here is derived from an EMBL/GenBank/DDBJ whole genome shotgun (WGS) entry which is preliminary data.</text>
</comment>
<dbReference type="PRINTS" id="PR00420">
    <property type="entry name" value="RNGMNOXGNASE"/>
</dbReference>
<feature type="domain" description="FAD-binding" evidence="4">
    <location>
        <begin position="6"/>
        <end position="337"/>
    </location>
</feature>
<dbReference type="HOGENOM" id="CLU_009665_20_2_1"/>
<keyword evidence="6" id="KW-1185">Reference proteome</keyword>
<dbReference type="PANTHER" id="PTHR43476">
    <property type="entry name" value="3-(3-HYDROXY-PHENYL)PROPIONATE/3-HYDROXYCINNAMIC ACID HYDROXYLASE"/>
    <property type="match status" value="1"/>
</dbReference>
<dbReference type="Pfam" id="PF01494">
    <property type="entry name" value="FAD_binding_3"/>
    <property type="match status" value="1"/>
</dbReference>
<evidence type="ECO:0000259" key="4">
    <source>
        <dbReference type="Pfam" id="PF01494"/>
    </source>
</evidence>
<dbReference type="OrthoDB" id="2096480at2759"/>
<evidence type="ECO:0000256" key="1">
    <source>
        <dbReference type="ARBA" id="ARBA00022630"/>
    </source>
</evidence>
<keyword evidence="1" id="KW-0285">Flavoprotein</keyword>
<dbReference type="AlphaFoldDB" id="A0A072P4D9"/>
<gene>
    <name evidence="5" type="ORF">A1O9_09923</name>
</gene>
<sequence length="537" mass="60594">MPLSTTDVVIIGAGPVGLVLANYLGICGVHILVIEKLDKIIDYPRAIGIDDESLRLIQSISLIENVLPHTTPNHSLRFLTARGRCFADFQPTTLDFGWPRRNAFVQPEVDQVLFKGLNKLPNVEVLFSHTLVSVDQDEKGVTVVTDKESFRAKYLIGSDGGSSFVRKHLNISFEGTTSPDKWIVVDIRNDPLGLPNVYVCCDPMRPYVSAALPHSIRRFEFMVMSDETEEQLSEPQNMRKLLAKVLPNPDNIEVIRRRVYTHNARLASQYRHGRVLLAGDAAHVMPVWQGQGYNSGLRDAFNLGWKLTRVIKGTLDPAVLDTYEKERRSHTKAMIDLSVLTGQIFVPPYRWLSWLRDALTWCLSYLPQAKQYFLEMRFKPMPRYAEGAAIVPEKDPRSPVGTMFIQPFIFRDDDFEKEHRLDDIIGHNNFALLSWGSDPIWGLTAAQIAAWRRLGTTLIQVLPSCQMMNPQASSERENHIVRIGDSKDGLLKKWFGSYPCSIAIIRPDRVVGALAIPQTIGDVSDRFFDAIGLAVEE</sequence>
<dbReference type="GeneID" id="25284831"/>
<evidence type="ECO:0000256" key="3">
    <source>
        <dbReference type="ARBA" id="ARBA00023002"/>
    </source>
</evidence>
<dbReference type="PANTHER" id="PTHR43476:SF3">
    <property type="entry name" value="FAD-BINDING MONOOXYGENASE"/>
    <property type="match status" value="1"/>
</dbReference>
<reference evidence="5 6" key="1">
    <citation type="submission" date="2013-03" db="EMBL/GenBank/DDBJ databases">
        <title>The Genome Sequence of Exophiala aquamarina CBS 119918.</title>
        <authorList>
            <consortium name="The Broad Institute Genomics Platform"/>
            <person name="Cuomo C."/>
            <person name="de Hoog S."/>
            <person name="Gorbushina A."/>
            <person name="Walker B."/>
            <person name="Young S.K."/>
            <person name="Zeng Q."/>
            <person name="Gargeya S."/>
            <person name="Fitzgerald M."/>
            <person name="Haas B."/>
            <person name="Abouelleil A."/>
            <person name="Allen A.W."/>
            <person name="Alvarado L."/>
            <person name="Arachchi H.M."/>
            <person name="Berlin A.M."/>
            <person name="Chapman S.B."/>
            <person name="Gainer-Dewar J."/>
            <person name="Goldberg J."/>
            <person name="Griggs A."/>
            <person name="Gujja S."/>
            <person name="Hansen M."/>
            <person name="Howarth C."/>
            <person name="Imamovic A."/>
            <person name="Ireland A."/>
            <person name="Larimer J."/>
            <person name="McCowan C."/>
            <person name="Murphy C."/>
            <person name="Pearson M."/>
            <person name="Poon T.W."/>
            <person name="Priest M."/>
            <person name="Roberts A."/>
            <person name="Saif S."/>
            <person name="Shea T."/>
            <person name="Sisk P."/>
            <person name="Sykes S."/>
            <person name="Wortman J."/>
            <person name="Nusbaum C."/>
            <person name="Birren B."/>
        </authorList>
    </citation>
    <scope>NUCLEOTIDE SEQUENCE [LARGE SCALE GENOMIC DNA]</scope>
    <source>
        <strain evidence="5 6">CBS 119918</strain>
    </source>
</reference>
<name>A0A072P4D9_9EURO</name>
<dbReference type="Proteomes" id="UP000027920">
    <property type="component" value="Unassembled WGS sequence"/>
</dbReference>
<dbReference type="SUPFAM" id="SSF51905">
    <property type="entry name" value="FAD/NAD(P)-binding domain"/>
    <property type="match status" value="1"/>
</dbReference>
<dbReference type="GO" id="GO:0008688">
    <property type="term" value="F:3-(3-hydroxyphenyl)propionate hydroxylase activity"/>
    <property type="evidence" value="ECO:0007669"/>
    <property type="project" value="TreeGrafter"/>
</dbReference>
<evidence type="ECO:0000313" key="6">
    <source>
        <dbReference type="Proteomes" id="UP000027920"/>
    </source>
</evidence>
<dbReference type="InterPro" id="IPR050631">
    <property type="entry name" value="PheA/TfdB_FAD_monoxygenase"/>
</dbReference>
<keyword evidence="3" id="KW-0560">Oxidoreductase</keyword>
<dbReference type="RefSeq" id="XP_013256718.1">
    <property type="nucleotide sequence ID" value="XM_013401264.1"/>
</dbReference>
<dbReference type="InterPro" id="IPR002938">
    <property type="entry name" value="FAD-bd"/>
</dbReference>
<dbReference type="VEuPathDB" id="FungiDB:A1O9_09923"/>
<dbReference type="GO" id="GO:0071949">
    <property type="term" value="F:FAD binding"/>
    <property type="evidence" value="ECO:0007669"/>
    <property type="project" value="InterPro"/>
</dbReference>
<evidence type="ECO:0000256" key="2">
    <source>
        <dbReference type="ARBA" id="ARBA00022827"/>
    </source>
</evidence>
<dbReference type="STRING" id="1182545.A0A072P4D9"/>
<proteinExistence type="predicted"/>
<dbReference type="Gene3D" id="3.30.70.2450">
    <property type="match status" value="1"/>
</dbReference>
<dbReference type="InterPro" id="IPR036188">
    <property type="entry name" value="FAD/NAD-bd_sf"/>
</dbReference>
<dbReference type="Gene3D" id="3.50.50.60">
    <property type="entry name" value="FAD/NAD(P)-binding domain"/>
    <property type="match status" value="1"/>
</dbReference>
<keyword evidence="2" id="KW-0274">FAD</keyword>
<dbReference type="NCBIfam" id="NF004831">
    <property type="entry name" value="PRK06183.1-5"/>
    <property type="match status" value="1"/>
</dbReference>
<protein>
    <submittedName>
        <fullName evidence="5">3-(3-hydroxy-phenyl)propionate hydroxylase</fullName>
    </submittedName>
</protein>